<protein>
    <recommendedName>
        <fullName evidence="4">Opi1-domain-containing protein</fullName>
    </recommendedName>
</protein>
<accession>A0A0C9LXQ4</accession>
<name>A0A0C9LXQ4_9FUNG</name>
<organism evidence="2">
    <name type="scientific">Mucor ambiguus</name>
    <dbReference type="NCBI Taxonomy" id="91626"/>
    <lineage>
        <taxon>Eukaryota</taxon>
        <taxon>Fungi</taxon>
        <taxon>Fungi incertae sedis</taxon>
        <taxon>Mucoromycota</taxon>
        <taxon>Mucoromycotina</taxon>
        <taxon>Mucoromycetes</taxon>
        <taxon>Mucorales</taxon>
        <taxon>Mucorineae</taxon>
        <taxon>Mucoraceae</taxon>
        <taxon>Mucor</taxon>
    </lineage>
</organism>
<dbReference type="OrthoDB" id="2441642at2759"/>
<evidence type="ECO:0000256" key="1">
    <source>
        <dbReference type="SAM" id="MobiDB-lite"/>
    </source>
</evidence>
<dbReference type="GO" id="GO:0006357">
    <property type="term" value="P:regulation of transcription by RNA polymerase II"/>
    <property type="evidence" value="ECO:0007669"/>
    <property type="project" value="TreeGrafter"/>
</dbReference>
<feature type="region of interest" description="Disordered" evidence="1">
    <location>
        <begin position="108"/>
        <end position="165"/>
    </location>
</feature>
<dbReference type="Pfam" id="PF08618">
    <property type="entry name" value="Opi1"/>
    <property type="match status" value="1"/>
</dbReference>
<dbReference type="Proteomes" id="UP000053815">
    <property type="component" value="Unassembled WGS sequence"/>
</dbReference>
<feature type="region of interest" description="Disordered" evidence="1">
    <location>
        <begin position="298"/>
        <end position="317"/>
    </location>
</feature>
<reference evidence="2" key="1">
    <citation type="submission" date="2014-09" db="EMBL/GenBank/DDBJ databases">
        <title>Draft genome sequence of an oleaginous Mucoromycotina fungus Mucor ambiguus NBRC6742.</title>
        <authorList>
            <person name="Takeda I."/>
            <person name="Yamane N."/>
            <person name="Morita T."/>
            <person name="Tamano K."/>
            <person name="Machida M."/>
            <person name="Baker S."/>
            <person name="Koike H."/>
        </authorList>
    </citation>
    <scope>NUCLEOTIDE SEQUENCE</scope>
    <source>
        <strain evidence="2">NBRC 6742</strain>
    </source>
</reference>
<dbReference type="PANTHER" id="PTHR38406:SF1">
    <property type="entry name" value="TRANSCRIPTIONAL REPRESSOR OPI1"/>
    <property type="match status" value="1"/>
</dbReference>
<keyword evidence="3" id="KW-1185">Reference proteome</keyword>
<dbReference type="GO" id="GO:0003714">
    <property type="term" value="F:transcription corepressor activity"/>
    <property type="evidence" value="ECO:0007669"/>
    <property type="project" value="InterPro"/>
</dbReference>
<proteinExistence type="predicted"/>
<sequence length="376" mass="41472">MTQQSSAMSITQLCNMDEPEDANVKLDSVENDSAPNNQEHFIRRLPLVHTALKAYENSSSVVKYGAEMIESYAGPLYDKLGYDRKLKEEASEDDETTAATTALARASLYDTNHHQPLMHQRSTATGRRSVMEEDRKSRSAASRSTSPHRPYTLQRPSSTSSNSKSRWQQIVLHAGSAAGTTAAVISEESMKCLRYCLSWLQYAMQHIDQQMNLLRSFLVSLATGSSNAATTTKKEVAVVEENSNTLAKIKKEIVDTLRKVVEVVSKYAGSGLPEQAKASVRAFILQLPSRWAILNNTRQTSPSNSPRLGPVADSQQQPLHETSIKLLDFGGESIEMLNSVSIVFSDTIERAELWIKRLKVVGVNSTVAATSSMDTN</sequence>
<dbReference type="EMBL" id="DF836632">
    <property type="protein sequence ID" value="GAN10325.1"/>
    <property type="molecule type" value="Genomic_DNA"/>
</dbReference>
<evidence type="ECO:0000313" key="2">
    <source>
        <dbReference type="EMBL" id="GAN10325.1"/>
    </source>
</evidence>
<dbReference type="GO" id="GO:0005783">
    <property type="term" value="C:endoplasmic reticulum"/>
    <property type="evidence" value="ECO:0007669"/>
    <property type="project" value="TreeGrafter"/>
</dbReference>
<dbReference type="GO" id="GO:0030968">
    <property type="term" value="P:endoplasmic reticulum unfolded protein response"/>
    <property type="evidence" value="ECO:0007669"/>
    <property type="project" value="TreeGrafter"/>
</dbReference>
<dbReference type="InterPro" id="IPR013927">
    <property type="entry name" value="TF_Opi1_Ccg-8"/>
</dbReference>
<evidence type="ECO:0008006" key="4">
    <source>
        <dbReference type="Google" id="ProtNLM"/>
    </source>
</evidence>
<evidence type="ECO:0000313" key="3">
    <source>
        <dbReference type="Proteomes" id="UP000053815"/>
    </source>
</evidence>
<dbReference type="AlphaFoldDB" id="A0A0C9LXQ4"/>
<dbReference type="GO" id="GO:0005634">
    <property type="term" value="C:nucleus"/>
    <property type="evidence" value="ECO:0007669"/>
    <property type="project" value="TreeGrafter"/>
</dbReference>
<dbReference type="STRING" id="91626.A0A0C9LXQ4"/>
<gene>
    <name evidence="2" type="ORF">MAM1_0343d09863</name>
</gene>
<dbReference type="GO" id="GO:0008654">
    <property type="term" value="P:phospholipid biosynthetic process"/>
    <property type="evidence" value="ECO:0007669"/>
    <property type="project" value="TreeGrafter"/>
</dbReference>
<dbReference type="PANTHER" id="PTHR38406">
    <property type="entry name" value="TRANSCRIPTIONAL REPRESSOR OPI1"/>
    <property type="match status" value="1"/>
</dbReference>